<evidence type="ECO:0000313" key="2">
    <source>
        <dbReference type="Proteomes" id="UP000621799"/>
    </source>
</evidence>
<evidence type="ECO:0000313" key="1">
    <source>
        <dbReference type="EMBL" id="MBE9039287.1"/>
    </source>
</evidence>
<accession>A0A928VV55</accession>
<comment type="caution">
    <text evidence="1">The sequence shown here is derived from an EMBL/GenBank/DDBJ whole genome shotgun (WGS) entry which is preliminary data.</text>
</comment>
<proteinExistence type="predicted"/>
<dbReference type="InterPro" id="IPR001646">
    <property type="entry name" value="5peptide_repeat"/>
</dbReference>
<dbReference type="PANTHER" id="PTHR14136">
    <property type="entry name" value="BTB_POZ DOMAIN-CONTAINING PROTEIN KCTD9"/>
    <property type="match status" value="1"/>
</dbReference>
<dbReference type="AlphaFoldDB" id="A0A928VV55"/>
<reference evidence="1" key="1">
    <citation type="submission" date="2020-10" db="EMBL/GenBank/DDBJ databases">
        <authorList>
            <person name="Castelo-Branco R."/>
            <person name="Eusebio N."/>
            <person name="Adriana R."/>
            <person name="Vieira A."/>
            <person name="Brugerolle De Fraissinette N."/>
            <person name="Rezende De Castro R."/>
            <person name="Schneider M.P."/>
            <person name="Vasconcelos V."/>
            <person name="Leao P.N."/>
        </authorList>
    </citation>
    <scope>NUCLEOTIDE SEQUENCE</scope>
    <source>
        <strain evidence="1">LEGE 11467</strain>
    </source>
</reference>
<dbReference type="PANTHER" id="PTHR14136:SF17">
    <property type="entry name" value="BTB_POZ DOMAIN-CONTAINING PROTEIN KCTD9"/>
    <property type="match status" value="1"/>
</dbReference>
<dbReference type="Proteomes" id="UP000621799">
    <property type="component" value="Unassembled WGS sequence"/>
</dbReference>
<name>A0A928VV55_9CYAN</name>
<dbReference type="RefSeq" id="WP_264319551.1">
    <property type="nucleotide sequence ID" value="NZ_JADEXN010000004.1"/>
</dbReference>
<protein>
    <submittedName>
        <fullName evidence="1">Pentapeptide repeat-containing protein</fullName>
    </submittedName>
</protein>
<dbReference type="Gene3D" id="2.160.20.80">
    <property type="entry name" value="E3 ubiquitin-protein ligase SopA"/>
    <property type="match status" value="1"/>
</dbReference>
<dbReference type="SUPFAM" id="SSF141571">
    <property type="entry name" value="Pentapeptide repeat-like"/>
    <property type="match status" value="1"/>
</dbReference>
<dbReference type="Pfam" id="PF00805">
    <property type="entry name" value="Pentapeptide"/>
    <property type="match status" value="2"/>
</dbReference>
<sequence>MADPKHLRLLKQSVDTWNEWRANNYGTIPDLVGADLQGINLAGADLSRGNFHQANLGYANLFGVDLGGANLSRANLSAANLSGAFINKANIRKANLCGAQLWVAQLFQTDLAGAILNEADLSDAELGRANLSHARLTRTKLCGANLGDARLTHAELLEVRANGTNFQGAILTGMYLVSWDIDRTTQLSDAICEYIYLREYQDKLTCKIHVDERCPGVGDRNFEPGEFAKLFQSSPETLDFAFTGGIEWRAFLGAFERLCRSMPENDFTIGAMETRQGGTIVVRVRICDPCNREQVEKFFKQAYQDELQALDKRDDRSLSAKERQSIVTHRTQSADLLEIVRSLARNRPPLEEFDRVESDGVTRSETRSPWDATLEIPSELGESKLFSQRRWLI</sequence>
<organism evidence="1 2">
    <name type="scientific">Zarconia navalis LEGE 11467</name>
    <dbReference type="NCBI Taxonomy" id="1828826"/>
    <lineage>
        <taxon>Bacteria</taxon>
        <taxon>Bacillati</taxon>
        <taxon>Cyanobacteriota</taxon>
        <taxon>Cyanophyceae</taxon>
        <taxon>Oscillatoriophycideae</taxon>
        <taxon>Oscillatoriales</taxon>
        <taxon>Oscillatoriales incertae sedis</taxon>
        <taxon>Zarconia</taxon>
        <taxon>Zarconia navalis</taxon>
    </lineage>
</organism>
<dbReference type="InterPro" id="IPR051082">
    <property type="entry name" value="Pentapeptide-BTB/POZ_domain"/>
</dbReference>
<dbReference type="EMBL" id="JADEXN010000004">
    <property type="protein sequence ID" value="MBE9039287.1"/>
    <property type="molecule type" value="Genomic_DNA"/>
</dbReference>
<keyword evidence="2" id="KW-1185">Reference proteome</keyword>
<gene>
    <name evidence="1" type="ORF">IQ235_00565</name>
</gene>